<dbReference type="GO" id="GO:0008289">
    <property type="term" value="F:lipid binding"/>
    <property type="evidence" value="ECO:0007669"/>
    <property type="project" value="TreeGrafter"/>
</dbReference>
<feature type="compositionally biased region" description="Low complexity" evidence="2">
    <location>
        <begin position="264"/>
        <end position="278"/>
    </location>
</feature>
<keyword evidence="4" id="KW-1185">Reference proteome</keyword>
<dbReference type="GO" id="GO:0006897">
    <property type="term" value="P:endocytosis"/>
    <property type="evidence" value="ECO:0007669"/>
    <property type="project" value="TreeGrafter"/>
</dbReference>
<dbReference type="InParanoid" id="A0A1Y2FEK1"/>
<sequence>MSGFLKSLAHNPRVSLGPKDTRQLADVISSEKRLVEATHRLSTERIKSSIALKEWGASEGPDLNDILTKLSMLFDYLSTAEKAYAEHDANYRLQFKNIRTREENLAALKKSKNELGSKIETQDRKVSKMKEENKDLPTALQRLAEMRQEMIGLENSVMNEETSLGDFKRTTTREAMSLKLGALLELAEKTVVVGELGKLMVDEIPTDRTEPGAPRAIYNGYEKTDELMQQAQKCISDVVFNPVALHDQYGGDSATGGAPYNPNSGYAGQYDGQGQGSDEQARQADFGVNGGGHHGQQDSINYAGGGGGYQDDSWRGHQSDAYGGPDPYHGGGDHYGGTSDDPYSAARNYSSNAPYLPEIATASSLGGSLPAGARAGPPGSETEGESVVDVYNAVLSSDPSGLAVPKLDADANRSSLAYMDEGAWGNQQSGAPEQTEDLAGDNSTEARERAQAEEDERLERERAEAEEVERAEMERRGKEKEQSMRAPYRYSGSGSPNQQEVGTSAAHEQYQSRDSAPSHVEDPRSAEHGGLPYSPPPPTHNKYYPEAIERPYIPREDDGAYHGPTNSPPPSGAPSANAQPLQHQSYEQQQQQHTSLPPISTVPPAAANTSLPLSPRSPSPPATPTQPESQQQQRKPIMIRGESALGSKYGDVFVPNRAAVDGGALNSSSGSSAPQNGSTTPSYLSSAVGGGASAAATGASGYFRGNTNSDDRSTGSAEPRKVNAGAFRRAQPIGGGGGGSGGPSQADAIRDQYRSTLATAGEGELPGAASPRFDVSPLQVNKSRPVVQPRSGSLPMPQDAWASSAGDLGSSGAPPPSYGSPAAPAMMITDPHAAGPYQEARSPGFASERFVTRLD</sequence>
<feature type="region of interest" description="Disordered" evidence="2">
    <location>
        <begin position="253"/>
        <end position="346"/>
    </location>
</feature>
<dbReference type="InterPro" id="IPR027267">
    <property type="entry name" value="AH/BAR_dom_sf"/>
</dbReference>
<gene>
    <name evidence="3" type="ORF">BCR35DRAFT_303744</name>
</gene>
<name>A0A1Y2FEK1_9BASI</name>
<dbReference type="AlphaFoldDB" id="A0A1Y2FEK1"/>
<feature type="compositionally biased region" description="Low complexity" evidence="2">
    <location>
        <begin position="662"/>
        <end position="678"/>
    </location>
</feature>
<feature type="compositionally biased region" description="Basic and acidic residues" evidence="2">
    <location>
        <begin position="547"/>
        <end position="560"/>
    </location>
</feature>
<feature type="coiled-coil region" evidence="1">
    <location>
        <begin position="112"/>
        <end position="163"/>
    </location>
</feature>
<feature type="region of interest" description="Disordered" evidence="2">
    <location>
        <begin position="423"/>
        <end position="643"/>
    </location>
</feature>
<organism evidence="3 4">
    <name type="scientific">Leucosporidium creatinivorum</name>
    <dbReference type="NCBI Taxonomy" id="106004"/>
    <lineage>
        <taxon>Eukaryota</taxon>
        <taxon>Fungi</taxon>
        <taxon>Dikarya</taxon>
        <taxon>Basidiomycota</taxon>
        <taxon>Pucciniomycotina</taxon>
        <taxon>Microbotryomycetes</taxon>
        <taxon>Leucosporidiales</taxon>
        <taxon>Leucosporidium</taxon>
    </lineage>
</organism>
<dbReference type="InterPro" id="IPR028245">
    <property type="entry name" value="PIL1/LSP1"/>
</dbReference>
<reference evidence="3 4" key="1">
    <citation type="submission" date="2016-07" db="EMBL/GenBank/DDBJ databases">
        <title>Pervasive Adenine N6-methylation of Active Genes in Fungi.</title>
        <authorList>
            <consortium name="DOE Joint Genome Institute"/>
            <person name="Mondo S.J."/>
            <person name="Dannebaum R.O."/>
            <person name="Kuo R.C."/>
            <person name="Labutti K."/>
            <person name="Haridas S."/>
            <person name="Kuo A."/>
            <person name="Salamov A."/>
            <person name="Ahrendt S.R."/>
            <person name="Lipzen A."/>
            <person name="Sullivan W."/>
            <person name="Andreopoulos W.B."/>
            <person name="Clum A."/>
            <person name="Lindquist E."/>
            <person name="Daum C."/>
            <person name="Ramamoorthy G.K."/>
            <person name="Gryganskyi A."/>
            <person name="Culley D."/>
            <person name="Magnuson J.K."/>
            <person name="James T.Y."/>
            <person name="O'Malley M.A."/>
            <person name="Stajich J.E."/>
            <person name="Spatafora J.W."/>
            <person name="Visel A."/>
            <person name="Grigoriev I.V."/>
        </authorList>
    </citation>
    <scope>NUCLEOTIDE SEQUENCE [LARGE SCALE GENOMIC DNA]</scope>
    <source>
        <strain evidence="3 4">62-1032</strain>
    </source>
</reference>
<evidence type="ECO:0000256" key="1">
    <source>
        <dbReference type="SAM" id="Coils"/>
    </source>
</evidence>
<dbReference type="PANTHER" id="PTHR31962">
    <property type="entry name" value="SPHINGOLIPID LONG CHAIN BASE-RESPONSIVE PROTEIN PIL1"/>
    <property type="match status" value="1"/>
</dbReference>
<dbReference type="Proteomes" id="UP000193467">
    <property type="component" value="Unassembled WGS sequence"/>
</dbReference>
<dbReference type="GO" id="GO:0070941">
    <property type="term" value="P:eisosome assembly"/>
    <property type="evidence" value="ECO:0007669"/>
    <property type="project" value="TreeGrafter"/>
</dbReference>
<comment type="caution">
    <text evidence="3">The sequence shown here is derived from an EMBL/GenBank/DDBJ whole genome shotgun (WGS) entry which is preliminary data.</text>
</comment>
<dbReference type="Gene3D" id="1.20.1270.60">
    <property type="entry name" value="Arfaptin homology (AH) domain/BAR domain"/>
    <property type="match status" value="1"/>
</dbReference>
<feature type="compositionally biased region" description="Low complexity" evidence="2">
    <location>
        <begin position="625"/>
        <end position="636"/>
    </location>
</feature>
<evidence type="ECO:0000313" key="3">
    <source>
        <dbReference type="EMBL" id="ORY82349.1"/>
    </source>
</evidence>
<feature type="compositionally biased region" description="Gly residues" evidence="2">
    <location>
        <begin position="733"/>
        <end position="742"/>
    </location>
</feature>
<feature type="compositionally biased region" description="Low complexity" evidence="2">
    <location>
        <begin position="573"/>
        <end position="592"/>
    </location>
</feature>
<dbReference type="STRING" id="106004.A0A1Y2FEK1"/>
<dbReference type="GO" id="GO:0036286">
    <property type="term" value="C:eisosome filament"/>
    <property type="evidence" value="ECO:0007669"/>
    <property type="project" value="TreeGrafter"/>
</dbReference>
<dbReference type="EMBL" id="MCGR01000021">
    <property type="protein sequence ID" value="ORY82349.1"/>
    <property type="molecule type" value="Genomic_DNA"/>
</dbReference>
<keyword evidence="1" id="KW-0175">Coiled coil</keyword>
<feature type="region of interest" description="Disordered" evidence="2">
    <location>
        <begin position="660"/>
        <end position="855"/>
    </location>
</feature>
<feature type="compositionally biased region" description="Polar residues" evidence="2">
    <location>
        <begin position="492"/>
        <end position="502"/>
    </location>
</feature>
<evidence type="ECO:0000313" key="4">
    <source>
        <dbReference type="Proteomes" id="UP000193467"/>
    </source>
</evidence>
<feature type="compositionally biased region" description="Low complexity" evidence="2">
    <location>
        <begin position="802"/>
        <end position="812"/>
    </location>
</feature>
<protein>
    <submittedName>
        <fullName evidence="3">Eisosome component PIL1-domain-containing protein</fullName>
    </submittedName>
</protein>
<feature type="compositionally biased region" description="Basic and acidic residues" evidence="2">
    <location>
        <begin position="444"/>
        <end position="483"/>
    </location>
</feature>
<dbReference type="GO" id="GO:0005886">
    <property type="term" value="C:plasma membrane"/>
    <property type="evidence" value="ECO:0007669"/>
    <property type="project" value="TreeGrafter"/>
</dbReference>
<proteinExistence type="predicted"/>
<evidence type="ECO:0000256" key="2">
    <source>
        <dbReference type="SAM" id="MobiDB-lite"/>
    </source>
</evidence>
<dbReference type="PANTHER" id="PTHR31962:SF6">
    <property type="entry name" value="EISOSOME COMPONENT PIL1-DOMAIN-CONTAINING PROTEIN"/>
    <property type="match status" value="1"/>
</dbReference>
<accession>A0A1Y2FEK1</accession>
<feature type="compositionally biased region" description="Basic and acidic residues" evidence="2">
    <location>
        <begin position="709"/>
        <end position="721"/>
    </location>
</feature>
<dbReference type="OrthoDB" id="2536233at2759"/>
<feature type="compositionally biased region" description="Pro residues" evidence="2">
    <location>
        <begin position="615"/>
        <end position="624"/>
    </location>
</feature>
<dbReference type="Pfam" id="PF13805">
    <property type="entry name" value="Pil1"/>
    <property type="match status" value="1"/>
</dbReference>